<gene>
    <name evidence="2" type="ORF">EKL98_08710</name>
</gene>
<comment type="caution">
    <text evidence="2">The sequence shown here is derived from an EMBL/GenBank/DDBJ whole genome shotgun (WGS) entry which is preliminary data.</text>
</comment>
<feature type="compositionally biased region" description="Basic and acidic residues" evidence="1">
    <location>
        <begin position="87"/>
        <end position="96"/>
    </location>
</feature>
<feature type="region of interest" description="Disordered" evidence="1">
    <location>
        <begin position="28"/>
        <end position="96"/>
    </location>
</feature>
<accession>A0A3S0PIF3</accession>
<dbReference type="EMBL" id="RYDJ01000008">
    <property type="protein sequence ID" value="RTZ04660.1"/>
    <property type="molecule type" value="Genomic_DNA"/>
</dbReference>
<sequence>MKEIAKTPEYADLQIYPPSEDIYQQLKEEKDLNPEDITKKKTPNEKDFKYVKTGADLDVPGSELDDQQENVGSEDEENNYYSTGGDNHNDLDENKE</sequence>
<organism evidence="2 3">
    <name type="scientific">Flavobacterium bomense</name>
    <dbReference type="NCBI Taxonomy" id="2497483"/>
    <lineage>
        <taxon>Bacteria</taxon>
        <taxon>Pseudomonadati</taxon>
        <taxon>Bacteroidota</taxon>
        <taxon>Flavobacteriia</taxon>
        <taxon>Flavobacteriales</taxon>
        <taxon>Flavobacteriaceae</taxon>
        <taxon>Flavobacterium</taxon>
    </lineage>
</organism>
<evidence type="ECO:0000313" key="2">
    <source>
        <dbReference type="EMBL" id="RTZ04660.1"/>
    </source>
</evidence>
<evidence type="ECO:0000256" key="1">
    <source>
        <dbReference type="SAM" id="MobiDB-lite"/>
    </source>
</evidence>
<dbReference type="Proteomes" id="UP000280825">
    <property type="component" value="Unassembled WGS sequence"/>
</dbReference>
<proteinExistence type="predicted"/>
<reference evidence="2 3" key="1">
    <citation type="submission" date="2018-12" db="EMBL/GenBank/DDBJ databases">
        <title>Flavobacterium sp. nov., isolated from glacier ice.</title>
        <authorList>
            <person name="Liu Q."/>
            <person name="Xin Y.-H."/>
        </authorList>
    </citation>
    <scope>NUCLEOTIDE SEQUENCE [LARGE SCALE GENOMIC DNA]</scope>
    <source>
        <strain evidence="2 3">RB1N8</strain>
    </source>
</reference>
<keyword evidence="3" id="KW-1185">Reference proteome</keyword>
<protein>
    <submittedName>
        <fullName evidence="2">Uncharacterized protein</fullName>
    </submittedName>
</protein>
<name>A0A3S0PIF3_9FLAO</name>
<feature type="compositionally biased region" description="Acidic residues" evidence="1">
    <location>
        <begin position="63"/>
        <end position="78"/>
    </location>
</feature>
<dbReference type="AlphaFoldDB" id="A0A3S0PIF3"/>
<evidence type="ECO:0000313" key="3">
    <source>
        <dbReference type="Proteomes" id="UP000280825"/>
    </source>
</evidence>
<feature type="compositionally biased region" description="Basic and acidic residues" evidence="1">
    <location>
        <begin position="28"/>
        <end position="50"/>
    </location>
</feature>